<dbReference type="EMBL" id="UNOZ01000019">
    <property type="protein sequence ID" value="SYX90537.1"/>
    <property type="molecule type" value="Genomic_DNA"/>
</dbReference>
<name>A0A383RTZ6_9PSED</name>
<dbReference type="Proteomes" id="UP000263595">
    <property type="component" value="Unassembled WGS sequence"/>
</dbReference>
<protein>
    <submittedName>
        <fullName evidence="2">Uncharacterized protein</fullName>
    </submittedName>
</protein>
<feature type="transmembrane region" description="Helical" evidence="1">
    <location>
        <begin position="47"/>
        <end position="64"/>
    </location>
</feature>
<dbReference type="AlphaFoldDB" id="A0A383RTZ6"/>
<feature type="transmembrane region" description="Helical" evidence="1">
    <location>
        <begin position="13"/>
        <end position="35"/>
    </location>
</feature>
<dbReference type="RefSeq" id="WP_119141853.1">
    <property type="nucleotide sequence ID" value="NZ_CBCSFL010000007.1"/>
</dbReference>
<keyword evidence="1" id="KW-1133">Transmembrane helix</keyword>
<proteinExistence type="predicted"/>
<gene>
    <name evidence="2" type="ORF">CCOS865_02804</name>
</gene>
<reference evidence="3" key="1">
    <citation type="submission" date="2018-08" db="EMBL/GenBank/DDBJ databases">
        <authorList>
            <person name="Blom J."/>
        </authorList>
    </citation>
    <scope>NUCLEOTIDE SEQUENCE [LARGE SCALE GENOMIC DNA]</scope>
    <source>
        <strain evidence="3">CCOS 865</strain>
    </source>
</reference>
<evidence type="ECO:0000313" key="3">
    <source>
        <dbReference type="Proteomes" id="UP000263595"/>
    </source>
</evidence>
<accession>A0A383RTZ6</accession>
<keyword evidence="1" id="KW-0812">Transmembrane</keyword>
<dbReference type="OrthoDB" id="7001223at2"/>
<sequence length="339" mass="38154">MIPIDPLAMMVGYLIYLFSQVFLWLLIAGLLALLFTRCRRYMLARRWRFALLAVGLAIGSVPFAKIEFAQRADQRAHQPRLEHEEVLGDLVLPAGTQVRLDRLEPMNDLSGNPVPYGLQSLKHADFDRTLGDIMGMRVRSLALWQGHGSATVESLTASEVQGWSCLPGEIEFRFPFGAHFNFSEWRLERCTLASGVEVGGVAWPPGSQVRAIELGRWRVTGDGTPMRFETVDLSNLDLTLSDKDRTVFSWEGQLHQPLERGPMQYLAGTLVSGYRDNLLFTPTEAAPAHDLRTGQPVEPGFSVEQSRAGEVLGMHSARDVRCYYWKRWWPGDEHPAVCE</sequence>
<keyword evidence="1" id="KW-0472">Membrane</keyword>
<evidence type="ECO:0000256" key="1">
    <source>
        <dbReference type="SAM" id="Phobius"/>
    </source>
</evidence>
<evidence type="ECO:0000313" key="2">
    <source>
        <dbReference type="EMBL" id="SYX90537.1"/>
    </source>
</evidence>
<organism evidence="2 3">
    <name type="scientific">Pseudomonas reidholzensis</name>
    <dbReference type="NCBI Taxonomy" id="1785162"/>
    <lineage>
        <taxon>Bacteria</taxon>
        <taxon>Pseudomonadati</taxon>
        <taxon>Pseudomonadota</taxon>
        <taxon>Gammaproteobacteria</taxon>
        <taxon>Pseudomonadales</taxon>
        <taxon>Pseudomonadaceae</taxon>
        <taxon>Pseudomonas</taxon>
    </lineage>
</organism>
<keyword evidence="3" id="KW-1185">Reference proteome</keyword>